<evidence type="ECO:0000256" key="4">
    <source>
        <dbReference type="ARBA" id="ARBA00022989"/>
    </source>
</evidence>
<feature type="transmembrane region" description="Helical" evidence="8">
    <location>
        <begin position="213"/>
        <end position="235"/>
    </location>
</feature>
<comment type="subcellular location">
    <subcellularLocation>
        <location evidence="1">Membrane</location>
        <topology evidence="1">Multi-pass membrane protein</topology>
    </subcellularLocation>
</comment>
<evidence type="ECO:0000256" key="8">
    <source>
        <dbReference type="SAM" id="Phobius"/>
    </source>
</evidence>
<evidence type="ECO:0000256" key="7">
    <source>
        <dbReference type="SAM" id="MobiDB-lite"/>
    </source>
</evidence>
<evidence type="ECO:0000313" key="11">
    <source>
        <dbReference type="Proteomes" id="UP000319731"/>
    </source>
</evidence>
<feature type="region of interest" description="Disordered" evidence="7">
    <location>
        <begin position="734"/>
        <end position="766"/>
    </location>
</feature>
<keyword evidence="6 8" id="KW-0472">Membrane</keyword>
<dbReference type="InterPro" id="IPR050794">
    <property type="entry name" value="CPA2_transporter"/>
</dbReference>
<keyword evidence="3 8" id="KW-0812">Transmembrane</keyword>
<feature type="region of interest" description="Disordered" evidence="7">
    <location>
        <begin position="822"/>
        <end position="841"/>
    </location>
</feature>
<feature type="transmembrane region" description="Helical" evidence="8">
    <location>
        <begin position="49"/>
        <end position="70"/>
    </location>
</feature>
<dbReference type="RefSeq" id="XP_031023395.1">
    <property type="nucleotide sequence ID" value="XM_031170654.1"/>
</dbReference>
<evidence type="ECO:0000256" key="6">
    <source>
        <dbReference type="ARBA" id="ARBA00023136"/>
    </source>
</evidence>
<name>A0A507C3N6_9FUNG</name>
<evidence type="ECO:0000256" key="2">
    <source>
        <dbReference type="ARBA" id="ARBA00022448"/>
    </source>
</evidence>
<dbReference type="PANTHER" id="PTHR32468:SF0">
    <property type="entry name" value="K(+)_H(+) ANTIPORTER 1"/>
    <property type="match status" value="1"/>
</dbReference>
<sequence length="1021" mass="109838">MANTTAQSFIAGASPVSDGLGLLLIQIILILGISRLISIPLTYIRQPRVISEVIAGIVLGPTALGRWTWFSSTFFPTTSVNFLNVLANLGLVLFLLLMGLELDLNNVRSRARSSAAISLTGFCTTFLFSLGVSRVFYLYIPGNDGQNYGYFLLFIGVCMSVTAFPVLARILTDRKLLRTPVGVTVIAAAALDDALGWTFLALVVSLINASTPLTALWVFLVGLAFAIFMLTVMRLSVARLFRWFAGGNRDISPSMMVVAFVLCFAAAWFTDALGIHPIFGAFLTGLSLPRDNGFNVKLTERIEDLVTIVLLPLYFTYSGLKTNISTLNGMSLAYLLLVMVGVCLGKIGGCSTAARLTGLPLREALSVGVLMNTKGLVELIFLNIGLDAGIISQQTFAIMVLLAILTTMMTTPLVSWIYPPHVQTFFNDKNEIVESTEDMSKQSDYPLLLCLTQPTVVPSMMSLLTLIRPESPFANVFRRRSLSPRNDLKDLAVSTQQTPIHVARLILDSDRMSSTMIAAADPLSAAQFHDAALGVFATFAALRGIPIIPHILVSKPGQFAEDVGDAAYDNACGMVVVPFKPFTSIPTRARASSSHPMPPQSPATPSNRRISGPAWLSTFQPHSPGHHTSFALPYSAKETDTDSSKDEELSFTDDLALQLVRRLKSRVGVIVDRTNLDETTTGVWPGRKTGGELDVLAVFYGGPDDREALSIALRSASAGSCNLKILVIEDGTQDVSRERDESATGSEASKLAAASESSDGGVDGSADINVTVTQQVPSVSGPAVTALTDLFRKSSTASNRPSDGNMSYRKLSSGFAALAAKNNNQPTRASASRSRHEGQDEEILNRARALASNPLESADGSERPSRVTIVTVVLTPEYSDPIEPVLEQIKADDPSMVMLGRFGYGWNTALSHSDQMLSASERTYGYGNTIGSLGDLKDAEFASLGRMDSADPVLPVTPDVNPRSKQLRVDTKGKDGVSKARMSIIKEVLSPIGARIVLDNVGRCSIFTVRKVRIPRGGVTT</sequence>
<dbReference type="GO" id="GO:1902600">
    <property type="term" value="P:proton transmembrane transport"/>
    <property type="evidence" value="ECO:0007669"/>
    <property type="project" value="InterPro"/>
</dbReference>
<proteinExistence type="predicted"/>
<dbReference type="OrthoDB" id="2687058at2759"/>
<feature type="transmembrane region" description="Helical" evidence="8">
    <location>
        <begin position="256"/>
        <end position="282"/>
    </location>
</feature>
<evidence type="ECO:0000256" key="3">
    <source>
        <dbReference type="ARBA" id="ARBA00022692"/>
    </source>
</evidence>
<dbReference type="InterPro" id="IPR006153">
    <property type="entry name" value="Cation/H_exchanger_TM"/>
</dbReference>
<protein>
    <recommendedName>
        <fullName evidence="9">Cation/H+ exchanger transmembrane domain-containing protein</fullName>
    </recommendedName>
</protein>
<dbReference type="STRING" id="1806994.A0A507C3N6"/>
<comment type="caution">
    <text evidence="10">The sequence shown here is derived from an EMBL/GenBank/DDBJ whole genome shotgun (WGS) entry which is preliminary data.</text>
</comment>
<keyword evidence="2" id="KW-0813">Transport</keyword>
<organism evidence="10 11">
    <name type="scientific">Synchytrium microbalum</name>
    <dbReference type="NCBI Taxonomy" id="1806994"/>
    <lineage>
        <taxon>Eukaryota</taxon>
        <taxon>Fungi</taxon>
        <taxon>Fungi incertae sedis</taxon>
        <taxon>Chytridiomycota</taxon>
        <taxon>Chytridiomycota incertae sedis</taxon>
        <taxon>Chytridiomycetes</taxon>
        <taxon>Synchytriales</taxon>
        <taxon>Synchytriaceae</taxon>
        <taxon>Synchytrium</taxon>
    </lineage>
</organism>
<dbReference type="Gene3D" id="1.20.1530.20">
    <property type="match status" value="1"/>
</dbReference>
<gene>
    <name evidence="10" type="ORF">SmJEL517_g04726</name>
</gene>
<keyword evidence="5" id="KW-0406">Ion transport</keyword>
<evidence type="ECO:0000259" key="9">
    <source>
        <dbReference type="Pfam" id="PF00999"/>
    </source>
</evidence>
<feature type="transmembrane region" description="Helical" evidence="8">
    <location>
        <begin position="332"/>
        <end position="354"/>
    </location>
</feature>
<reference evidence="10 11" key="1">
    <citation type="journal article" date="2019" name="Sci. Rep.">
        <title>Comparative genomics of chytrid fungi reveal insights into the obligate biotrophic and pathogenic lifestyle of Synchytrium endobioticum.</title>
        <authorList>
            <person name="van de Vossenberg B.T.L.H."/>
            <person name="Warris S."/>
            <person name="Nguyen H.D.T."/>
            <person name="van Gent-Pelzer M.P.E."/>
            <person name="Joly D.L."/>
            <person name="van de Geest H.C."/>
            <person name="Bonants P.J.M."/>
            <person name="Smith D.S."/>
            <person name="Levesque C.A."/>
            <person name="van der Lee T.A.J."/>
        </authorList>
    </citation>
    <scope>NUCLEOTIDE SEQUENCE [LARGE SCALE GENOMIC DNA]</scope>
    <source>
        <strain evidence="10 11">JEL517</strain>
    </source>
</reference>
<dbReference type="EMBL" id="QEAO01000034">
    <property type="protein sequence ID" value="TPX32133.1"/>
    <property type="molecule type" value="Genomic_DNA"/>
</dbReference>
<dbReference type="AlphaFoldDB" id="A0A507C3N6"/>
<accession>A0A507C3N6</accession>
<feature type="compositionally biased region" description="Low complexity" evidence="7">
    <location>
        <begin position="746"/>
        <end position="758"/>
    </location>
</feature>
<feature type="transmembrane region" description="Helical" evidence="8">
    <location>
        <begin position="396"/>
        <end position="418"/>
    </location>
</feature>
<evidence type="ECO:0000313" key="10">
    <source>
        <dbReference type="EMBL" id="TPX32133.1"/>
    </source>
</evidence>
<feature type="compositionally biased region" description="Polar residues" evidence="7">
    <location>
        <begin position="822"/>
        <end position="832"/>
    </location>
</feature>
<dbReference type="GO" id="GO:0015297">
    <property type="term" value="F:antiporter activity"/>
    <property type="evidence" value="ECO:0007669"/>
    <property type="project" value="InterPro"/>
</dbReference>
<keyword evidence="11" id="KW-1185">Reference proteome</keyword>
<dbReference type="GeneID" id="42005951"/>
<feature type="transmembrane region" description="Helical" evidence="8">
    <location>
        <begin position="183"/>
        <end position="207"/>
    </location>
</feature>
<dbReference type="PANTHER" id="PTHR32468">
    <property type="entry name" value="CATION/H + ANTIPORTER"/>
    <property type="match status" value="1"/>
</dbReference>
<feature type="domain" description="Cation/H+ exchanger transmembrane" evidence="9">
    <location>
        <begin position="36"/>
        <end position="415"/>
    </location>
</feature>
<feature type="transmembrane region" description="Helical" evidence="8">
    <location>
        <begin position="82"/>
        <end position="102"/>
    </location>
</feature>
<evidence type="ECO:0000256" key="5">
    <source>
        <dbReference type="ARBA" id="ARBA00023065"/>
    </source>
</evidence>
<dbReference type="GO" id="GO:0016020">
    <property type="term" value="C:membrane"/>
    <property type="evidence" value="ECO:0007669"/>
    <property type="project" value="UniProtKB-SubCell"/>
</dbReference>
<feature type="transmembrane region" description="Helical" evidence="8">
    <location>
        <begin position="114"/>
        <end position="136"/>
    </location>
</feature>
<evidence type="ECO:0000256" key="1">
    <source>
        <dbReference type="ARBA" id="ARBA00004141"/>
    </source>
</evidence>
<dbReference type="Proteomes" id="UP000319731">
    <property type="component" value="Unassembled WGS sequence"/>
</dbReference>
<feature type="transmembrane region" description="Helical" evidence="8">
    <location>
        <begin position="20"/>
        <end position="37"/>
    </location>
</feature>
<dbReference type="Pfam" id="PF00999">
    <property type="entry name" value="Na_H_Exchanger"/>
    <property type="match status" value="1"/>
</dbReference>
<feature type="transmembrane region" description="Helical" evidence="8">
    <location>
        <begin position="148"/>
        <end position="171"/>
    </location>
</feature>
<dbReference type="InterPro" id="IPR038770">
    <property type="entry name" value="Na+/solute_symporter_sf"/>
</dbReference>
<feature type="region of interest" description="Disordered" evidence="7">
    <location>
        <begin position="587"/>
        <end position="618"/>
    </location>
</feature>
<keyword evidence="4 8" id="KW-1133">Transmembrane helix</keyword>